<comment type="caution">
    <text evidence="2">The sequence shown here is derived from an EMBL/GenBank/DDBJ whole genome shotgun (WGS) entry which is preliminary data.</text>
</comment>
<accession>A0A154IML6</accession>
<dbReference type="Gene3D" id="3.90.25.10">
    <property type="entry name" value="UDP-galactose 4-epimerase, domain 1"/>
    <property type="match status" value="1"/>
</dbReference>
<proteinExistence type="predicted"/>
<dbReference type="InterPro" id="IPR036291">
    <property type="entry name" value="NAD(P)-bd_dom_sf"/>
</dbReference>
<protein>
    <submittedName>
        <fullName evidence="2">NAD(P)-dependent oxidoreductase</fullName>
    </submittedName>
</protein>
<organism evidence="2">
    <name type="scientific">Rhizobium leguminosarum</name>
    <dbReference type="NCBI Taxonomy" id="384"/>
    <lineage>
        <taxon>Bacteria</taxon>
        <taxon>Pseudomonadati</taxon>
        <taxon>Pseudomonadota</taxon>
        <taxon>Alphaproteobacteria</taxon>
        <taxon>Hyphomicrobiales</taxon>
        <taxon>Rhizobiaceae</taxon>
        <taxon>Rhizobium/Agrobacterium group</taxon>
        <taxon>Rhizobium</taxon>
    </lineage>
</organism>
<dbReference type="InterPro" id="IPR016040">
    <property type="entry name" value="NAD(P)-bd_dom"/>
</dbReference>
<dbReference type="CDD" id="cd05269">
    <property type="entry name" value="TMR_SDR_a"/>
    <property type="match status" value="1"/>
</dbReference>
<dbReference type="PANTHER" id="PTHR47129:SF1">
    <property type="entry name" value="NMRA-LIKE DOMAIN-CONTAINING PROTEIN"/>
    <property type="match status" value="1"/>
</dbReference>
<dbReference type="AlphaFoldDB" id="A0A154IML6"/>
<evidence type="ECO:0000313" key="2">
    <source>
        <dbReference type="EMBL" id="KZB01847.1"/>
    </source>
</evidence>
<feature type="domain" description="NAD(P)-binding" evidence="1">
    <location>
        <begin position="6"/>
        <end position="184"/>
    </location>
</feature>
<dbReference type="PANTHER" id="PTHR47129">
    <property type="entry name" value="QUINONE OXIDOREDUCTASE 2"/>
    <property type="match status" value="1"/>
</dbReference>
<evidence type="ECO:0000259" key="1">
    <source>
        <dbReference type="Pfam" id="PF13460"/>
    </source>
</evidence>
<gene>
    <name evidence="2" type="ORF">A4A59_12490</name>
</gene>
<dbReference type="Pfam" id="PF13460">
    <property type="entry name" value="NAD_binding_10"/>
    <property type="match status" value="1"/>
</dbReference>
<dbReference type="EMBL" id="LVYU01000078">
    <property type="protein sequence ID" value="KZB01847.1"/>
    <property type="molecule type" value="Genomic_DNA"/>
</dbReference>
<reference evidence="2" key="1">
    <citation type="submission" date="2016-03" db="EMBL/GenBank/DDBJ databases">
        <title>Microsymbionts genomes from the relict species Vavilovia formosa.</title>
        <authorList>
            <person name="Chirak E."/>
            <person name="Kimeklis A."/>
            <person name="Kopat V."/>
            <person name="Andronov E."/>
        </authorList>
    </citation>
    <scope>NUCLEOTIDE SEQUENCE [LARGE SCALE GENOMIC DNA]</scope>
    <source>
        <strain evidence="2">Vaf12</strain>
    </source>
</reference>
<dbReference type="Gene3D" id="3.40.50.720">
    <property type="entry name" value="NAD(P)-binding Rossmann-like Domain"/>
    <property type="match status" value="1"/>
</dbReference>
<dbReference type="InterPro" id="IPR052718">
    <property type="entry name" value="NmrA-type_oxidoreductase"/>
</dbReference>
<name>A0A154IML6_RHILE</name>
<dbReference type="RefSeq" id="WP_062940883.1">
    <property type="nucleotide sequence ID" value="NZ_CP171845.1"/>
</dbReference>
<sequence>MYAVTGASGQLGHLVIDALLKTVKPDHVVALVRDPAKLGDLAARGVVVRAFDYNAPATLVPALEGVGRLLLISSSEVGSRLAQHRAVIDAAKTAGVGYIAYTSILHADTNPMNLAIEHRATEAAIAASGLPHAILRNSWYTENYAMSAAPAVEHGAFLGSAGDGRISSASREDYADAAAAVLADGSVETRIFELAGDDAYTLTEFAAAIGDISGRPVIYKDLPEADYRGVLESVGLPAPIADMLAESDAKAVHDTLFDDSRALSTLIGRPTTPWRATLEAALKG</sequence>
<dbReference type="SUPFAM" id="SSF51735">
    <property type="entry name" value="NAD(P)-binding Rossmann-fold domains"/>
    <property type="match status" value="1"/>
</dbReference>